<evidence type="ECO:0000256" key="10">
    <source>
        <dbReference type="ARBA" id="ARBA00022915"/>
    </source>
</evidence>
<evidence type="ECO:0000256" key="8">
    <source>
        <dbReference type="ARBA" id="ARBA00022801"/>
    </source>
</evidence>
<dbReference type="InterPro" id="IPR001261">
    <property type="entry name" value="ArgE/DapE_CS"/>
</dbReference>
<dbReference type="RefSeq" id="WP_087461071.1">
    <property type="nucleotide sequence ID" value="NZ_CP021425.1"/>
</dbReference>
<dbReference type="Gene3D" id="3.40.630.10">
    <property type="entry name" value="Zn peptidases"/>
    <property type="match status" value="2"/>
</dbReference>
<dbReference type="SUPFAM" id="SSF53187">
    <property type="entry name" value="Zn-dependent exopeptidases"/>
    <property type="match status" value="1"/>
</dbReference>
<dbReference type="GO" id="GO:0008270">
    <property type="term" value="F:zinc ion binding"/>
    <property type="evidence" value="ECO:0007669"/>
    <property type="project" value="UniProtKB-UniRule"/>
</dbReference>
<evidence type="ECO:0000256" key="9">
    <source>
        <dbReference type="ARBA" id="ARBA00022833"/>
    </source>
</evidence>
<dbReference type="FunFam" id="3.40.630.10:FF:000005">
    <property type="entry name" value="Succinyl-diaminopimelate desuccinylase"/>
    <property type="match status" value="1"/>
</dbReference>
<evidence type="ECO:0000259" key="16">
    <source>
        <dbReference type="Pfam" id="PF07687"/>
    </source>
</evidence>
<feature type="binding site" evidence="15">
    <location>
        <position position="172"/>
    </location>
    <ligand>
        <name>Zn(2+)</name>
        <dbReference type="ChEBI" id="CHEBI:29105"/>
        <label>1</label>
    </ligand>
</feature>
<dbReference type="AlphaFoldDB" id="A0A1Y0I6B6"/>
<dbReference type="GO" id="GO:0006526">
    <property type="term" value="P:L-arginine biosynthetic process"/>
    <property type="evidence" value="ECO:0007669"/>
    <property type="project" value="TreeGrafter"/>
</dbReference>
<dbReference type="InterPro" id="IPR005941">
    <property type="entry name" value="DapE_proteobac"/>
</dbReference>
<dbReference type="PANTHER" id="PTHR43808:SF31">
    <property type="entry name" value="N-ACETYL-L-CITRULLINE DEACETYLASE"/>
    <property type="match status" value="1"/>
</dbReference>
<feature type="binding site" evidence="15">
    <location>
        <position position="144"/>
    </location>
    <ligand>
        <name>Zn(2+)</name>
        <dbReference type="ChEBI" id="CHEBI:29105"/>
        <label>2</label>
    </ligand>
</feature>
<comment type="pathway">
    <text evidence="1 15">Amino-acid biosynthesis; L-lysine biosynthesis via DAP pathway; LL-2,6-diaminopimelate from (S)-tetrahydrodipicolinate (succinylase route): step 3/3.</text>
</comment>
<reference evidence="17 18" key="1">
    <citation type="submission" date="2017-05" db="EMBL/GenBank/DDBJ databases">
        <title>Genomic insights into alkan degradation activity of Oleiphilus messinensis.</title>
        <authorList>
            <person name="Kozyavkin S.A."/>
            <person name="Slesarev A.I."/>
            <person name="Golyshin P.N."/>
            <person name="Korzhenkov A."/>
            <person name="Golyshina O.N."/>
            <person name="Toshchakov S.V."/>
        </authorList>
    </citation>
    <scope>NUCLEOTIDE SEQUENCE [LARGE SCALE GENOMIC DNA]</scope>
    <source>
        <strain evidence="17 18">ME102</strain>
    </source>
</reference>
<evidence type="ECO:0000256" key="12">
    <source>
        <dbReference type="ARBA" id="ARBA00023285"/>
    </source>
</evidence>
<dbReference type="Pfam" id="PF07687">
    <property type="entry name" value="M20_dimer"/>
    <property type="match status" value="1"/>
</dbReference>
<dbReference type="GO" id="GO:0019877">
    <property type="term" value="P:diaminopimelate biosynthetic process"/>
    <property type="evidence" value="ECO:0007669"/>
    <property type="project" value="UniProtKB-UniRule"/>
</dbReference>
<dbReference type="NCBIfam" id="TIGR01246">
    <property type="entry name" value="dapE_proteo"/>
    <property type="match status" value="1"/>
</dbReference>
<evidence type="ECO:0000256" key="4">
    <source>
        <dbReference type="ARBA" id="ARBA00011921"/>
    </source>
</evidence>
<evidence type="ECO:0000256" key="6">
    <source>
        <dbReference type="ARBA" id="ARBA00022605"/>
    </source>
</evidence>
<keyword evidence="8 15" id="KW-0378">Hydrolase</keyword>
<dbReference type="GO" id="GO:0009089">
    <property type="term" value="P:lysine biosynthetic process via diaminopimelate"/>
    <property type="evidence" value="ECO:0007669"/>
    <property type="project" value="UniProtKB-UniRule"/>
</dbReference>
<evidence type="ECO:0000256" key="13">
    <source>
        <dbReference type="ARBA" id="ARBA00031891"/>
    </source>
</evidence>
<keyword evidence="10 15" id="KW-0220">Diaminopimelate biosynthesis</keyword>
<dbReference type="InterPro" id="IPR036264">
    <property type="entry name" value="Bact_exopeptidase_dim_dom"/>
</dbReference>
<dbReference type="SUPFAM" id="SSF55031">
    <property type="entry name" value="Bacterial exopeptidase dimerisation domain"/>
    <property type="match status" value="1"/>
</dbReference>
<dbReference type="Proteomes" id="UP000196027">
    <property type="component" value="Chromosome"/>
</dbReference>
<evidence type="ECO:0000256" key="1">
    <source>
        <dbReference type="ARBA" id="ARBA00005130"/>
    </source>
</evidence>
<dbReference type="GO" id="GO:0008777">
    <property type="term" value="F:acetylornithine deacetylase activity"/>
    <property type="evidence" value="ECO:0007669"/>
    <property type="project" value="TreeGrafter"/>
</dbReference>
<dbReference type="PANTHER" id="PTHR43808">
    <property type="entry name" value="ACETYLORNITHINE DEACETYLASE"/>
    <property type="match status" value="1"/>
</dbReference>
<comment type="similarity">
    <text evidence="2 15">Belongs to the peptidase M20A family. DapE subfamily.</text>
</comment>
<dbReference type="CDD" id="cd03891">
    <property type="entry name" value="M20_DapE_proteobac"/>
    <property type="match status" value="1"/>
</dbReference>
<keyword evidence="12 15" id="KW-0170">Cobalt</keyword>
<dbReference type="EC" id="3.5.1.18" evidence="4 15"/>
<dbReference type="GO" id="GO:0009014">
    <property type="term" value="F:succinyl-diaminopimelate desuccinylase activity"/>
    <property type="evidence" value="ECO:0007669"/>
    <property type="project" value="UniProtKB-UniRule"/>
</dbReference>
<accession>A0A1Y0I6B6</accession>
<evidence type="ECO:0000256" key="5">
    <source>
        <dbReference type="ARBA" id="ARBA00022391"/>
    </source>
</evidence>
<comment type="subunit">
    <text evidence="3 15">Homodimer.</text>
</comment>
<feature type="binding site" evidence="15">
    <location>
        <position position="109"/>
    </location>
    <ligand>
        <name>Zn(2+)</name>
        <dbReference type="ChEBI" id="CHEBI:29105"/>
        <label>1</label>
    </ligand>
</feature>
<name>A0A1Y0I6B6_9GAMM</name>
<evidence type="ECO:0000256" key="3">
    <source>
        <dbReference type="ARBA" id="ARBA00011738"/>
    </source>
</evidence>
<dbReference type="InterPro" id="IPR002933">
    <property type="entry name" value="Peptidase_M20"/>
</dbReference>
<keyword evidence="7 15" id="KW-0479">Metal-binding</keyword>
<dbReference type="HAMAP" id="MF_01690">
    <property type="entry name" value="DapE"/>
    <property type="match status" value="1"/>
</dbReference>
<feature type="active site" evidence="15">
    <location>
        <position position="78"/>
    </location>
</feature>
<dbReference type="InterPro" id="IPR050072">
    <property type="entry name" value="Peptidase_M20A"/>
</dbReference>
<evidence type="ECO:0000313" key="17">
    <source>
        <dbReference type="EMBL" id="ARU56037.1"/>
    </source>
</evidence>
<feature type="binding site" evidence="15">
    <location>
        <position position="76"/>
    </location>
    <ligand>
        <name>Zn(2+)</name>
        <dbReference type="ChEBI" id="CHEBI:29105"/>
        <label>1</label>
    </ligand>
</feature>
<evidence type="ECO:0000256" key="14">
    <source>
        <dbReference type="ARBA" id="ARBA00051301"/>
    </source>
</evidence>
<dbReference type="NCBIfam" id="NF009557">
    <property type="entry name" value="PRK13009.1"/>
    <property type="match status" value="1"/>
</dbReference>
<evidence type="ECO:0000313" key="18">
    <source>
        <dbReference type="Proteomes" id="UP000196027"/>
    </source>
</evidence>
<keyword evidence="6 15" id="KW-0028">Amino-acid biosynthesis</keyword>
<feature type="active site" description="Proton acceptor" evidence="15">
    <location>
        <position position="143"/>
    </location>
</feature>
<dbReference type="UniPathway" id="UPA00034">
    <property type="reaction ID" value="UER00021"/>
</dbReference>
<sequence>MTGQYTAPNSLSETIQLTCELISRASVTPDDKGCQELMAKRLEAIGFTVEKLVFGEVTNFWARRGTEGPVLAMAGHTDVVPTGPESQWTHPPFEPVIEDGMLYGRGAADMKGSLAAFITATERFIQNSPEHKGSIAFLITSDEEGPADNGTVKVIETLEARGEKIDWCLIGEPSSTAVLGDIIKNGRRGSLHGHLKIRGVQGHVAYPHLAQNPMHLAFRPLAALADEIWDQGNEYFPATTFQFTNIHSGTGASNVIPGEIEAQFNLRYCTELTEDDIKSRVHALLDQHDIDYSIDWHLSGLPFLTEPGPLVDAAIQSIKDVTGRTTELSTTGGTSDGRFIAPTGAQVLELGPLNATIHKVNECVNASDLDDLSAIYEGILNQLLGE</sequence>
<comment type="cofactor">
    <cofactor evidence="15">
        <name>Zn(2+)</name>
        <dbReference type="ChEBI" id="CHEBI:29105"/>
    </cofactor>
    <cofactor evidence="15">
        <name>Co(2+)</name>
        <dbReference type="ChEBI" id="CHEBI:48828"/>
    </cofactor>
    <text evidence="15">Binds 2 Zn(2+) or Co(2+) ions per subunit.</text>
</comment>
<feature type="domain" description="Peptidase M20 dimerisation" evidence="16">
    <location>
        <begin position="185"/>
        <end position="291"/>
    </location>
</feature>
<dbReference type="EMBL" id="CP021425">
    <property type="protein sequence ID" value="ARU56037.1"/>
    <property type="molecule type" value="Genomic_DNA"/>
</dbReference>
<keyword evidence="9 15" id="KW-0862">Zinc</keyword>
<dbReference type="OrthoDB" id="9809784at2"/>
<dbReference type="GO" id="GO:0050897">
    <property type="term" value="F:cobalt ion binding"/>
    <property type="evidence" value="ECO:0007669"/>
    <property type="project" value="UniProtKB-UniRule"/>
</dbReference>
<dbReference type="Pfam" id="PF01546">
    <property type="entry name" value="Peptidase_M20"/>
    <property type="match status" value="1"/>
</dbReference>
<organism evidence="17 18">
    <name type="scientific">Oleiphilus messinensis</name>
    <dbReference type="NCBI Taxonomy" id="141451"/>
    <lineage>
        <taxon>Bacteria</taxon>
        <taxon>Pseudomonadati</taxon>
        <taxon>Pseudomonadota</taxon>
        <taxon>Gammaproteobacteria</taxon>
        <taxon>Oceanospirillales</taxon>
        <taxon>Oleiphilaceae</taxon>
        <taxon>Oleiphilus</taxon>
    </lineage>
</organism>
<dbReference type="PROSITE" id="PS00758">
    <property type="entry name" value="ARGE_DAPE_CPG2_1"/>
    <property type="match status" value="1"/>
</dbReference>
<keyword evidence="18" id="KW-1185">Reference proteome</keyword>
<dbReference type="InterPro" id="IPR011650">
    <property type="entry name" value="Peptidase_M20_dimer"/>
</dbReference>
<evidence type="ECO:0000256" key="15">
    <source>
        <dbReference type="HAMAP-Rule" id="MF_01690"/>
    </source>
</evidence>
<proteinExistence type="inferred from homology"/>
<keyword evidence="11 15" id="KW-0457">Lysine biosynthesis</keyword>
<gene>
    <name evidence="15" type="primary">dapE</name>
    <name evidence="17" type="ORF">OLMES_1963</name>
</gene>
<protein>
    <recommendedName>
        <fullName evidence="5 15">Succinyl-diaminopimelate desuccinylase</fullName>
        <shortName evidence="15">SDAP desuccinylase</shortName>
        <ecNumber evidence="4 15">3.5.1.18</ecNumber>
    </recommendedName>
    <alternativeName>
        <fullName evidence="13 15">N-succinyl-LL-2,6-diaminoheptanedioate amidohydrolase</fullName>
    </alternativeName>
</protein>
<comment type="catalytic activity">
    <reaction evidence="14 15">
        <text>N-succinyl-(2S,6S)-2,6-diaminopimelate + H2O = (2S,6S)-2,6-diaminopimelate + succinate</text>
        <dbReference type="Rhea" id="RHEA:22608"/>
        <dbReference type="ChEBI" id="CHEBI:15377"/>
        <dbReference type="ChEBI" id="CHEBI:30031"/>
        <dbReference type="ChEBI" id="CHEBI:57609"/>
        <dbReference type="ChEBI" id="CHEBI:58087"/>
        <dbReference type="EC" id="3.5.1.18"/>
    </reaction>
</comment>
<dbReference type="KEGG" id="ome:OLMES_1963"/>
<evidence type="ECO:0000256" key="7">
    <source>
        <dbReference type="ARBA" id="ARBA00022723"/>
    </source>
</evidence>
<feature type="binding site" evidence="15">
    <location>
        <position position="109"/>
    </location>
    <ligand>
        <name>Zn(2+)</name>
        <dbReference type="ChEBI" id="CHEBI:29105"/>
        <label>2</label>
    </ligand>
</feature>
<evidence type="ECO:0000256" key="2">
    <source>
        <dbReference type="ARBA" id="ARBA00006746"/>
    </source>
</evidence>
<feature type="binding site" evidence="15">
    <location>
        <position position="358"/>
    </location>
    <ligand>
        <name>Zn(2+)</name>
        <dbReference type="ChEBI" id="CHEBI:29105"/>
        <label>2</label>
    </ligand>
</feature>
<evidence type="ECO:0000256" key="11">
    <source>
        <dbReference type="ARBA" id="ARBA00023154"/>
    </source>
</evidence>
<comment type="function">
    <text evidence="15">Catalyzes the hydrolysis of N-succinyl-L,L-diaminopimelic acid (SDAP), forming succinate and LL-2,6-diaminopimelate (DAP), an intermediate involved in the bacterial biosynthesis of lysine and meso-diaminopimelic acid, an essential component of bacterial cell walls.</text>
</comment>